<keyword evidence="2" id="KW-1185">Reference proteome</keyword>
<dbReference type="Proteomes" id="UP000217446">
    <property type="component" value="Unassembled WGS sequence"/>
</dbReference>
<reference evidence="2" key="1">
    <citation type="submission" date="2017-05" db="EMBL/GenBank/DDBJ databases">
        <title>Streptomyces olivochromogenes NBRC 3561 whole genome shotgun sequence.</title>
        <authorList>
            <person name="Dohra H."/>
            <person name="Kodani S."/>
        </authorList>
    </citation>
    <scope>NUCLEOTIDE SEQUENCE [LARGE SCALE GENOMIC DNA]</scope>
    <source>
        <strain evidence="2">NBRC 3561</strain>
    </source>
</reference>
<organism evidence="1 2">
    <name type="scientific">Streptomyces olivochromogenes</name>
    <dbReference type="NCBI Taxonomy" id="1963"/>
    <lineage>
        <taxon>Bacteria</taxon>
        <taxon>Bacillati</taxon>
        <taxon>Actinomycetota</taxon>
        <taxon>Actinomycetes</taxon>
        <taxon>Kitasatosporales</taxon>
        <taxon>Streptomycetaceae</taxon>
        <taxon>Streptomyces</taxon>
    </lineage>
</organism>
<accession>A0A286PG36</accession>
<name>A0A286PG36_STROL</name>
<sequence>MKWGLADAAGLTNEGTQCRNLASDQQQVAELLDAAGLPADGRSLDELPPIGDGMASMELCDSIRGFQEVQGLIADARVDIGGATWQRLIELVDPGDAPPGGVPVLLVVSDFEVLELPQSASGLPSLTYTVRGPVAFIQGPGIRVELSVNGPLKVSWGDAFPLACQVAPDIKALERAVASGLARNIGGVALDNLCTRIKAESRAAVAGLFAGISLRVGVDGTPIIGGTIGDDQEFQTIAFDAAEGALIYTATRRVLVPQAVTGGEAQVSGDIQLELKVIGTGGDEASIAAALAVAVGLGFVVLAPVAEWAVSSAAAGLGQGVREILVRLGALAFE</sequence>
<evidence type="ECO:0000313" key="2">
    <source>
        <dbReference type="Proteomes" id="UP000217446"/>
    </source>
</evidence>
<dbReference type="EMBL" id="BDQI01000055">
    <property type="protein sequence ID" value="GAX58515.1"/>
    <property type="molecule type" value="Genomic_DNA"/>
</dbReference>
<proteinExistence type="predicted"/>
<dbReference type="AlphaFoldDB" id="A0A286PG36"/>
<evidence type="ECO:0000313" key="1">
    <source>
        <dbReference type="EMBL" id="GAX58515.1"/>
    </source>
</evidence>
<gene>
    <name evidence="1" type="ORF">SO3561_10088</name>
</gene>
<dbReference type="RefSeq" id="WP_067385605.1">
    <property type="nucleotide sequence ID" value="NZ_BDQI01000055.1"/>
</dbReference>
<comment type="caution">
    <text evidence="1">The sequence shown here is derived from an EMBL/GenBank/DDBJ whole genome shotgun (WGS) entry which is preliminary data.</text>
</comment>
<protein>
    <submittedName>
        <fullName evidence="1">Uncharacterized protein</fullName>
    </submittedName>
</protein>